<dbReference type="WBParaSite" id="SVE_0811800.1">
    <property type="protein sequence ID" value="SVE_0811800.1"/>
    <property type="gene ID" value="SVE_0811800"/>
</dbReference>
<keyword evidence="1" id="KW-1185">Reference proteome</keyword>
<reference evidence="2" key="2">
    <citation type="submission" date="2015-08" db="UniProtKB">
        <authorList>
            <consortium name="WormBaseParasite"/>
        </authorList>
    </citation>
    <scope>IDENTIFICATION</scope>
</reference>
<protein>
    <submittedName>
        <fullName evidence="2">Ribonuclease H-like domain-containing protein</fullName>
    </submittedName>
</protein>
<proteinExistence type="predicted"/>
<accession>A0A0K0FGW1</accession>
<sequence>MATSDVAVPADNLNSKAVALTVNNDSFSNYADITSCQLNENPLDVLVLSKTYPILLSIDNISSPVSTVADVSEFSRKRKYNDFDDDFALSLYVKSLEKNDLTLESWLLLRALRKGKRALYYCKIMFYSSLTIKHRLTGADQGSNLELKNIPKFVKYEPIMGFIDLDEIYKARNVNHSHGVSLCFDTLDITLPAHGYPE</sequence>
<dbReference type="AlphaFoldDB" id="A0A0K0FGW1"/>
<reference evidence="1" key="1">
    <citation type="submission" date="2014-07" db="EMBL/GenBank/DDBJ databases">
        <authorList>
            <person name="Martin A.A"/>
            <person name="De Silva N."/>
        </authorList>
    </citation>
    <scope>NUCLEOTIDE SEQUENCE</scope>
</reference>
<evidence type="ECO:0000313" key="1">
    <source>
        <dbReference type="Proteomes" id="UP000035680"/>
    </source>
</evidence>
<evidence type="ECO:0000313" key="2">
    <source>
        <dbReference type="WBParaSite" id="SVE_0811800.1"/>
    </source>
</evidence>
<name>A0A0K0FGW1_STRVS</name>
<dbReference type="Proteomes" id="UP000035680">
    <property type="component" value="Unassembled WGS sequence"/>
</dbReference>
<organism evidence="1 2">
    <name type="scientific">Strongyloides venezuelensis</name>
    <name type="common">Threadworm</name>
    <dbReference type="NCBI Taxonomy" id="75913"/>
    <lineage>
        <taxon>Eukaryota</taxon>
        <taxon>Metazoa</taxon>
        <taxon>Ecdysozoa</taxon>
        <taxon>Nematoda</taxon>
        <taxon>Chromadorea</taxon>
        <taxon>Rhabditida</taxon>
        <taxon>Tylenchina</taxon>
        <taxon>Panagrolaimomorpha</taxon>
        <taxon>Strongyloidoidea</taxon>
        <taxon>Strongyloididae</taxon>
        <taxon>Strongyloides</taxon>
    </lineage>
</organism>